<proteinExistence type="predicted"/>
<reference evidence="2 3" key="1">
    <citation type="journal article" date="2016" name="Environ. Microbiol.">
        <title>Genomic resolution of a cold subsurface aquifer community provides metabolic insights for novel microbes adapted to high CO concentrations.</title>
        <authorList>
            <person name="Probst A.J."/>
            <person name="Castelle C.J."/>
            <person name="Singh A."/>
            <person name="Brown C.T."/>
            <person name="Anantharaman K."/>
            <person name="Sharon I."/>
            <person name="Hug L.A."/>
            <person name="Burstein D."/>
            <person name="Emerson J.B."/>
            <person name="Thomas B.C."/>
            <person name="Banfield J.F."/>
        </authorList>
    </citation>
    <scope>NUCLEOTIDE SEQUENCE [LARGE SCALE GENOMIC DNA]</scope>
    <source>
        <strain evidence="2">CG1_02_37_22</strain>
    </source>
</reference>
<dbReference type="PANTHER" id="PTHR11615">
    <property type="entry name" value="NITRATE, FORMATE, IRON DEHYDROGENASE"/>
    <property type="match status" value="1"/>
</dbReference>
<gene>
    <name evidence="2" type="ORF">AUJ73_01250</name>
</gene>
<comment type="caution">
    <text evidence="2">The sequence shown here is derived from an EMBL/GenBank/DDBJ whole genome shotgun (WGS) entry which is preliminary data.</text>
</comment>
<evidence type="ECO:0000259" key="1">
    <source>
        <dbReference type="Pfam" id="PF02906"/>
    </source>
</evidence>
<organism evidence="2 3">
    <name type="scientific">Candidatus Gottesmanbacteria bacterium CG1_02_37_22</name>
    <dbReference type="NCBI Taxonomy" id="1805209"/>
    <lineage>
        <taxon>Bacteria</taxon>
        <taxon>Candidatus Gottesmaniibacteriota</taxon>
    </lineage>
</organism>
<feature type="domain" description="Iron hydrogenase large subunit C-terminal" evidence="1">
    <location>
        <begin position="16"/>
        <end position="238"/>
    </location>
</feature>
<dbReference type="InterPro" id="IPR004108">
    <property type="entry name" value="Fe_hydrogenase_lsu_C"/>
</dbReference>
<dbReference type="InterPro" id="IPR050340">
    <property type="entry name" value="Cytosolic_Fe-S_CAF"/>
</dbReference>
<sequence length="262" mass="29218">MNEVNTLIELINKKEKLAAMMAPSFPIVFSYPTIITMLKKLGFSYTVEVAVGAKKTNEQLLRLLKENPDARYITSPCPTVVRMIRKQMPQYEKYLSHGVDSPMMATAKIVIEKYPGYKPVFIGPCIVKKLEAIEDVPDLNILVITYTELKQILGHFNISEETNPDDKFDISETGLTRMYALDGGLSHSSGLTDQMQEGEIKIVSGTQNNIQAIKEFDTNPKIRLLDILNCPGGCIGGPGIISSLTPEGRKTKILEFFQRKSS</sequence>
<dbReference type="SUPFAM" id="SSF53920">
    <property type="entry name" value="Fe-only hydrogenase"/>
    <property type="match status" value="1"/>
</dbReference>
<accession>A0A1J4TV46</accession>
<evidence type="ECO:0000313" key="3">
    <source>
        <dbReference type="Proteomes" id="UP000183120"/>
    </source>
</evidence>
<evidence type="ECO:0000313" key="2">
    <source>
        <dbReference type="EMBL" id="OIO15089.1"/>
    </source>
</evidence>
<dbReference type="AlphaFoldDB" id="A0A1J4TV46"/>
<dbReference type="Pfam" id="PF02906">
    <property type="entry name" value="Fe_hyd_lg_C"/>
    <property type="match status" value="1"/>
</dbReference>
<dbReference type="STRING" id="1805209.AUJ73_01250"/>
<protein>
    <recommendedName>
        <fullName evidence="1">Iron hydrogenase large subunit C-terminal domain-containing protein</fullName>
    </recommendedName>
</protein>
<dbReference type="EMBL" id="MNUY01000018">
    <property type="protein sequence ID" value="OIO15089.1"/>
    <property type="molecule type" value="Genomic_DNA"/>
</dbReference>
<dbReference type="InterPro" id="IPR009016">
    <property type="entry name" value="Fe_hydrogenase"/>
</dbReference>
<dbReference type="Gene3D" id="3.40.950.10">
    <property type="entry name" value="Fe-only Hydrogenase (Larger Subunit), Chain L, domain 3"/>
    <property type="match status" value="1"/>
</dbReference>
<dbReference type="Proteomes" id="UP000183120">
    <property type="component" value="Unassembled WGS sequence"/>
</dbReference>
<name>A0A1J4TV46_9BACT</name>